<name>A0A1J0AHC2_9CYAN</name>
<dbReference type="PIRSF" id="PIRSF002070">
    <property type="entry name" value="SSB"/>
    <property type="match status" value="1"/>
</dbReference>
<evidence type="ECO:0000256" key="1">
    <source>
        <dbReference type="ARBA" id="ARBA00023125"/>
    </source>
</evidence>
<reference evidence="4 5" key="1">
    <citation type="submission" date="2016-10" db="EMBL/GenBank/DDBJ databases">
        <title>Description of Gloeomargarita lithophora gen. nov., sp. nov., a thylakoid-bearing basal-branching cyanobacterium with intracellular carbonates, and proposal for Gloeomargaritales ord. nov.</title>
        <authorList>
            <person name="Moreira D."/>
            <person name="Tavera R."/>
            <person name="Benzerara K."/>
            <person name="Skouri-Panet F."/>
            <person name="Couradeau E."/>
            <person name="Gerard E."/>
            <person name="Loussert C."/>
            <person name="Novelo E."/>
            <person name="Zivanovic Y."/>
            <person name="Lopez-Garcia P."/>
        </authorList>
    </citation>
    <scope>NUCLEOTIDE SEQUENCE [LARGE SCALE GENOMIC DNA]</scope>
    <source>
        <strain evidence="4 5">D10</strain>
    </source>
</reference>
<evidence type="ECO:0000313" key="5">
    <source>
        <dbReference type="Proteomes" id="UP000180235"/>
    </source>
</evidence>
<comment type="subunit">
    <text evidence="2">Homotetramer.</text>
</comment>
<dbReference type="NCBIfam" id="NF005674">
    <property type="entry name" value="PRK07459.1"/>
    <property type="match status" value="1"/>
</dbReference>
<dbReference type="OrthoDB" id="9809878at2"/>
<dbReference type="PANTHER" id="PTHR10302">
    <property type="entry name" value="SINGLE-STRANDED DNA-BINDING PROTEIN"/>
    <property type="match status" value="1"/>
</dbReference>
<dbReference type="RefSeq" id="WP_071455609.1">
    <property type="nucleotide sequence ID" value="NZ_CP017675.1"/>
</dbReference>
<gene>
    <name evidence="4" type="primary">ssb</name>
    <name evidence="4" type="ORF">GlitD10_2951</name>
</gene>
<keyword evidence="5" id="KW-1185">Reference proteome</keyword>
<sequence length="117" mass="13234">MGMNLVSLVGRAGRDPEIKYFESGSVKCSLTLAVNRRSKRTDEPDWFDLEIWGKTAEVAGNYVRKGSLIGVKGALKFDYWKDRNTGEERQKLLIRVDQLDLLGGRREENPEEEEGGS</sequence>
<evidence type="ECO:0000313" key="4">
    <source>
        <dbReference type="EMBL" id="APB35296.1"/>
    </source>
</evidence>
<dbReference type="GO" id="GO:0009295">
    <property type="term" value="C:nucleoid"/>
    <property type="evidence" value="ECO:0007669"/>
    <property type="project" value="TreeGrafter"/>
</dbReference>
<proteinExistence type="inferred from homology"/>
<keyword evidence="1 2" id="KW-0238">DNA-binding</keyword>
<organism evidence="4 5">
    <name type="scientific">Gloeomargarita lithophora Alchichica-D10</name>
    <dbReference type="NCBI Taxonomy" id="1188229"/>
    <lineage>
        <taxon>Bacteria</taxon>
        <taxon>Bacillati</taxon>
        <taxon>Cyanobacteriota</taxon>
        <taxon>Cyanophyceae</taxon>
        <taxon>Gloeomargaritales</taxon>
        <taxon>Gloeomargaritaceae</taxon>
        <taxon>Gloeomargarita</taxon>
    </lineage>
</organism>
<dbReference type="InterPro" id="IPR000424">
    <property type="entry name" value="Primosome_PriB/ssb"/>
</dbReference>
<evidence type="ECO:0000256" key="2">
    <source>
        <dbReference type="HAMAP-Rule" id="MF_00984"/>
    </source>
</evidence>
<dbReference type="CDD" id="cd04496">
    <property type="entry name" value="SSB_OBF"/>
    <property type="match status" value="1"/>
</dbReference>
<accession>A0A1J0AHC2</accession>
<dbReference type="PANTHER" id="PTHR10302:SF0">
    <property type="entry name" value="SINGLE-STRANDED DNA-BINDING PROTEIN, MITOCHONDRIAL"/>
    <property type="match status" value="1"/>
</dbReference>
<dbReference type="Pfam" id="PF00436">
    <property type="entry name" value="SSB"/>
    <property type="match status" value="1"/>
</dbReference>
<evidence type="ECO:0000256" key="3">
    <source>
        <dbReference type="PIRNR" id="PIRNR002070"/>
    </source>
</evidence>
<dbReference type="PROSITE" id="PS50935">
    <property type="entry name" value="SSB"/>
    <property type="match status" value="1"/>
</dbReference>
<dbReference type="AlphaFoldDB" id="A0A1J0AHC2"/>
<dbReference type="Gene3D" id="2.40.50.140">
    <property type="entry name" value="Nucleic acid-binding proteins"/>
    <property type="match status" value="1"/>
</dbReference>
<dbReference type="STRING" id="1188229.GlitD10_2951"/>
<dbReference type="Proteomes" id="UP000180235">
    <property type="component" value="Chromosome"/>
</dbReference>
<dbReference type="InterPro" id="IPR012340">
    <property type="entry name" value="NA-bd_OB-fold"/>
</dbReference>
<dbReference type="KEGG" id="glt:GlitD10_2951"/>
<dbReference type="InterPro" id="IPR011344">
    <property type="entry name" value="ssDNA-bd"/>
</dbReference>
<dbReference type="HAMAP" id="MF_00984">
    <property type="entry name" value="SSB"/>
    <property type="match status" value="1"/>
</dbReference>
<protein>
    <recommendedName>
        <fullName evidence="2 3">Single-stranded DNA-binding protein</fullName>
        <shortName evidence="2">SSB</shortName>
    </recommendedName>
</protein>
<dbReference type="SUPFAM" id="SSF50249">
    <property type="entry name" value="Nucleic acid-binding proteins"/>
    <property type="match status" value="1"/>
</dbReference>
<dbReference type="EMBL" id="CP017675">
    <property type="protein sequence ID" value="APB35296.1"/>
    <property type="molecule type" value="Genomic_DNA"/>
</dbReference>
<dbReference type="NCBIfam" id="TIGR00621">
    <property type="entry name" value="ssb"/>
    <property type="match status" value="1"/>
</dbReference>
<dbReference type="GO" id="GO:0003697">
    <property type="term" value="F:single-stranded DNA binding"/>
    <property type="evidence" value="ECO:0007669"/>
    <property type="project" value="UniProtKB-UniRule"/>
</dbReference>
<comment type="caution">
    <text evidence="2">Lacks conserved residue(s) required for the propagation of feature annotation.</text>
</comment>
<dbReference type="GO" id="GO:0006260">
    <property type="term" value="P:DNA replication"/>
    <property type="evidence" value="ECO:0007669"/>
    <property type="project" value="InterPro"/>
</dbReference>